<keyword evidence="2" id="KW-0813">Transport</keyword>
<dbReference type="SUPFAM" id="SSF52540">
    <property type="entry name" value="P-loop containing nucleoside triphosphate hydrolases"/>
    <property type="match status" value="1"/>
</dbReference>
<keyword evidence="8" id="KW-1185">Reference proteome</keyword>
<dbReference type="PANTHER" id="PTHR43776">
    <property type="entry name" value="TRANSPORT ATP-BINDING PROTEIN"/>
    <property type="match status" value="1"/>
</dbReference>
<dbReference type="InterPro" id="IPR003593">
    <property type="entry name" value="AAA+_ATPase"/>
</dbReference>
<reference evidence="7 8" key="1">
    <citation type="submission" date="2018-08" db="EMBL/GenBank/DDBJ databases">
        <title>Isolation, diversity and antifungal activity of Actinobacteria from wheat.</title>
        <authorList>
            <person name="Han C."/>
        </authorList>
    </citation>
    <scope>NUCLEOTIDE SEQUENCE [LARGE SCALE GENOMIC DNA]</scope>
    <source>
        <strain evidence="7 8">NEAU-YY421</strain>
    </source>
</reference>
<proteinExistence type="inferred from homology"/>
<dbReference type="InterPro" id="IPR050319">
    <property type="entry name" value="ABC_transp_ATP-bind"/>
</dbReference>
<evidence type="ECO:0000256" key="3">
    <source>
        <dbReference type="ARBA" id="ARBA00022741"/>
    </source>
</evidence>
<comment type="similarity">
    <text evidence="1">Belongs to the ABC transporter superfamily.</text>
</comment>
<evidence type="ECO:0000313" key="7">
    <source>
        <dbReference type="EMBL" id="RFU87005.1"/>
    </source>
</evidence>
<dbReference type="SMART" id="SM00382">
    <property type="entry name" value="AAA"/>
    <property type="match status" value="1"/>
</dbReference>
<gene>
    <name evidence="7" type="ORF">DY218_09240</name>
</gene>
<comment type="caution">
    <text evidence="7">The sequence shown here is derived from an EMBL/GenBank/DDBJ whole genome shotgun (WGS) entry which is preliminary data.</text>
</comment>
<dbReference type="Proteomes" id="UP000263094">
    <property type="component" value="Unassembled WGS sequence"/>
</dbReference>
<keyword evidence="3" id="KW-0547">Nucleotide-binding</keyword>
<dbReference type="PANTHER" id="PTHR43776:SF7">
    <property type="entry name" value="D,D-DIPEPTIDE TRANSPORT ATP-BINDING PROTEIN DDPF-RELATED"/>
    <property type="match status" value="1"/>
</dbReference>
<keyword evidence="4 7" id="KW-0067">ATP-binding</keyword>
<dbReference type="GO" id="GO:0016887">
    <property type="term" value="F:ATP hydrolysis activity"/>
    <property type="evidence" value="ECO:0007669"/>
    <property type="project" value="InterPro"/>
</dbReference>
<dbReference type="InterPro" id="IPR017871">
    <property type="entry name" value="ABC_transporter-like_CS"/>
</dbReference>
<evidence type="ECO:0000256" key="4">
    <source>
        <dbReference type="ARBA" id="ARBA00022840"/>
    </source>
</evidence>
<dbReference type="PROSITE" id="PS00211">
    <property type="entry name" value="ABC_TRANSPORTER_1"/>
    <property type="match status" value="1"/>
</dbReference>
<dbReference type="PROSITE" id="PS50893">
    <property type="entry name" value="ABC_TRANSPORTER_2"/>
    <property type="match status" value="1"/>
</dbReference>
<dbReference type="InterPro" id="IPR003439">
    <property type="entry name" value="ABC_transporter-like_ATP-bd"/>
</dbReference>
<dbReference type="Gene3D" id="3.40.50.300">
    <property type="entry name" value="P-loop containing nucleotide triphosphate hydrolases"/>
    <property type="match status" value="1"/>
</dbReference>
<feature type="region of interest" description="Disordered" evidence="5">
    <location>
        <begin position="1"/>
        <end position="26"/>
    </location>
</feature>
<dbReference type="OrthoDB" id="8481147at2"/>
<dbReference type="AlphaFoldDB" id="A0A372M912"/>
<evidence type="ECO:0000256" key="1">
    <source>
        <dbReference type="ARBA" id="ARBA00005417"/>
    </source>
</evidence>
<feature type="domain" description="ABC transporter" evidence="6">
    <location>
        <begin position="30"/>
        <end position="281"/>
    </location>
</feature>
<evidence type="ECO:0000313" key="8">
    <source>
        <dbReference type="Proteomes" id="UP000263094"/>
    </source>
</evidence>
<dbReference type="FunFam" id="3.40.50.300:FF:000016">
    <property type="entry name" value="Oligopeptide ABC transporter ATP-binding component"/>
    <property type="match status" value="1"/>
</dbReference>
<dbReference type="Pfam" id="PF00005">
    <property type="entry name" value="ABC_tran"/>
    <property type="match status" value="1"/>
</dbReference>
<dbReference type="InterPro" id="IPR027417">
    <property type="entry name" value="P-loop_NTPase"/>
</dbReference>
<accession>A0A372M912</accession>
<organism evidence="7 8">
    <name type="scientific">Streptomyces triticagri</name>
    <dbReference type="NCBI Taxonomy" id="2293568"/>
    <lineage>
        <taxon>Bacteria</taxon>
        <taxon>Bacillati</taxon>
        <taxon>Actinomycetota</taxon>
        <taxon>Actinomycetes</taxon>
        <taxon>Kitasatosporales</taxon>
        <taxon>Streptomycetaceae</taxon>
        <taxon>Streptomyces</taxon>
    </lineage>
</organism>
<dbReference type="EMBL" id="QUAK01000049">
    <property type="protein sequence ID" value="RFU87005.1"/>
    <property type="molecule type" value="Genomic_DNA"/>
</dbReference>
<dbReference type="GO" id="GO:0055085">
    <property type="term" value="P:transmembrane transport"/>
    <property type="evidence" value="ECO:0007669"/>
    <property type="project" value="UniProtKB-ARBA"/>
</dbReference>
<dbReference type="GO" id="GO:0005524">
    <property type="term" value="F:ATP binding"/>
    <property type="evidence" value="ECO:0007669"/>
    <property type="project" value="UniProtKB-KW"/>
</dbReference>
<evidence type="ECO:0000256" key="5">
    <source>
        <dbReference type="SAM" id="MobiDB-lite"/>
    </source>
</evidence>
<evidence type="ECO:0000259" key="6">
    <source>
        <dbReference type="PROSITE" id="PS50893"/>
    </source>
</evidence>
<evidence type="ECO:0000256" key="2">
    <source>
        <dbReference type="ARBA" id="ARBA00022448"/>
    </source>
</evidence>
<protein>
    <submittedName>
        <fullName evidence="7">ABC transporter ATP-binding protein</fullName>
    </submittedName>
</protein>
<sequence length="289" mass="31794">MSRSSRAVSPDESPVNRDGDPLSSARPLVLEASDLVKRHRSSGFLRSRASSDTPAVDGVSLRLRQGETLGLVGESGCGKSSLARLLTAVDRPTSGHVEVLGRRLDQLDGRALRAARRNIQLVFQDPYTCLDPRMTVGAIVREPLLIHRDPAPRRDRRRRVAELLELVGLNPDHADRRPHEFSGGQRQRIGIARALALRPEVVVCDEPVSALDVSVQAQIVNLFTALQRELGIAYVFISHDLAVVEHMADRVAVMHHGRIVEQGTVDEIYDHARHPYTAELLSSSPAPLP</sequence>
<name>A0A372M912_9ACTN</name>
<dbReference type="CDD" id="cd03257">
    <property type="entry name" value="ABC_NikE_OppD_transporters"/>
    <property type="match status" value="1"/>
</dbReference>